<evidence type="ECO:0000259" key="7">
    <source>
        <dbReference type="PROSITE" id="PS51038"/>
    </source>
</evidence>
<dbReference type="GO" id="GO:0048189">
    <property type="term" value="C:Lid2 complex"/>
    <property type="evidence" value="ECO:0007669"/>
    <property type="project" value="TreeGrafter"/>
</dbReference>
<dbReference type="InterPro" id="IPR017884">
    <property type="entry name" value="SANT_dom"/>
</dbReference>
<feature type="domain" description="PHD-type" evidence="6">
    <location>
        <begin position="212"/>
        <end position="264"/>
    </location>
</feature>
<feature type="region of interest" description="Disordered" evidence="5">
    <location>
        <begin position="625"/>
        <end position="667"/>
    </location>
</feature>
<reference evidence="10 11" key="1">
    <citation type="submission" date="2024-01" db="EMBL/GenBank/DDBJ databases">
        <title>A draft genome for a cacao thread blight-causing isolate of Paramarasmius palmivorus.</title>
        <authorList>
            <person name="Baruah I.K."/>
            <person name="Bukari Y."/>
            <person name="Amoako-Attah I."/>
            <person name="Meinhardt L.W."/>
            <person name="Bailey B.A."/>
            <person name="Cohen S.P."/>
        </authorList>
    </citation>
    <scope>NUCLEOTIDE SEQUENCE [LARGE SCALE GENOMIC DNA]</scope>
    <source>
        <strain evidence="10 11">GH-12</strain>
    </source>
</reference>
<protein>
    <submittedName>
        <fullName evidence="10">PHD type zinc finger protein with BAH domain-containing protein</fullName>
    </submittedName>
</protein>
<dbReference type="CDD" id="cd15497">
    <property type="entry name" value="PHD1_Snt2p_like"/>
    <property type="match status" value="1"/>
</dbReference>
<comment type="caution">
    <text evidence="10">The sequence shown here is derived from an EMBL/GenBank/DDBJ whole genome shotgun (WGS) entry which is preliminary data.</text>
</comment>
<feature type="region of interest" description="Disordered" evidence="5">
    <location>
        <begin position="1"/>
        <end position="23"/>
    </location>
</feature>
<dbReference type="SUPFAM" id="SSF57903">
    <property type="entry name" value="FYVE/PHD zinc finger"/>
    <property type="match status" value="2"/>
</dbReference>
<dbReference type="Pfam" id="PF01426">
    <property type="entry name" value="BAH"/>
    <property type="match status" value="1"/>
</dbReference>
<evidence type="ECO:0000259" key="8">
    <source>
        <dbReference type="PROSITE" id="PS51293"/>
    </source>
</evidence>
<dbReference type="InterPro" id="IPR019787">
    <property type="entry name" value="Znf_PHD-finger"/>
</dbReference>
<dbReference type="InterPro" id="IPR000679">
    <property type="entry name" value="Znf_GATA"/>
</dbReference>
<dbReference type="PROSITE" id="PS51805">
    <property type="entry name" value="EPHD"/>
    <property type="match status" value="1"/>
</dbReference>
<dbReference type="GO" id="GO:0006355">
    <property type="term" value="P:regulation of DNA-templated transcription"/>
    <property type="evidence" value="ECO:0007669"/>
    <property type="project" value="InterPro"/>
</dbReference>
<evidence type="ECO:0000256" key="5">
    <source>
        <dbReference type="SAM" id="MobiDB-lite"/>
    </source>
</evidence>
<evidence type="ECO:0000313" key="11">
    <source>
        <dbReference type="Proteomes" id="UP001383192"/>
    </source>
</evidence>
<dbReference type="GO" id="GO:0003682">
    <property type="term" value="F:chromatin binding"/>
    <property type="evidence" value="ECO:0007669"/>
    <property type="project" value="InterPro"/>
</dbReference>
<dbReference type="CDD" id="cd15571">
    <property type="entry name" value="ePHD"/>
    <property type="match status" value="1"/>
</dbReference>
<feature type="domain" description="BAH" evidence="7">
    <location>
        <begin position="33"/>
        <end position="157"/>
    </location>
</feature>
<dbReference type="Proteomes" id="UP001383192">
    <property type="component" value="Unassembled WGS sequence"/>
</dbReference>
<accession>A0AAW0DVL5</accession>
<sequence length="1014" mass="112801">MATSSADPQASSSTPSSIAPPPEKFPVYLKNGQQIRVNDHVYCSPPWSIRDGTPYSIARIMEFLRPENISSEEYHYTRVRLAWYYRPSDVSDRPVSDSRLLLAAIYSEICDINQIRGKCHVVHRDKISDLAGWKKRPDRFYFTRLFDPYIKKEFEVIKVGDVRNGACRVSSLRECGDANGKIVPENVRQTLMERYEYIVAEKEVIPDLTDAVRLCETCTEWCPTPESVQCDRCKRYFHMKCVQPPLLAKPSRGYGWTCAPCSRRHEEMLDSRRPTNNNSNTANNNNAASTSASASTPTTSSAPRPPLKSNAPAPRGRGRPRKDKSLAEKEENMPIRHFKMWPFRYFGQFTVAEDTLDPEDLIFPRAATRVGQKYQPVYPEFGSAHLGIDEERGEDKTIEVLSALHDFTSAEIAEVEKHLSVIANEKSKDGTPKATLYSVDFLTEAIRQISDASMNGRPLTSVCMKTIEASRMEKWKTHPTKFYTDPEWTEHEKDTFEEAIGMYGAELRAVRDEIVVKSMPEVVRYYGHWKNQKLGEEHRRPPPPQPIYARYASSSSPSQTIGPSSDSDVESPPTTKPPSCGACRTRESKSWWKAPKGLQSNLLCETCGTNWRKYADLNVRPVREESLPAKSRTGAGGGSGERGGEKREGTPLSGPVAKKVKVTPTPPPPTNVPQIKCCACTKNGPLGKVLKCIKCGFQCHAASCGATIAPAMVDKWQCDLCRNEEAQEASIYHDCLLCPRKRTPPPADSFLRACKPTEGQGWAHVLCSVFIPELVYTDSGHLKSVEGVSTIPDSRWSSPCAICSDKGGAVVKCWHCPKEFHVSCAWNAGYKFGFDVQPADYSTNGKVKSSRRDTTVTTTFQGDSGLMTPVIMCKNHDLGKRRLYHICETDEGGESVVQVYARAYKQASTAQTHGLLRKARRLDHILNVQQQLESDASVDNLECVQCKTQFTPAFYPVEDGTGGWLCHCCHFKAQPPPPQPMTVSPPLTPVEETMPAVSEAVVAGVSSNGVLGST</sequence>
<dbReference type="InterPro" id="IPR001965">
    <property type="entry name" value="Znf_PHD"/>
</dbReference>
<dbReference type="InterPro" id="IPR043151">
    <property type="entry name" value="BAH_sf"/>
</dbReference>
<dbReference type="PROSITE" id="PS51293">
    <property type="entry name" value="SANT"/>
    <property type="match status" value="1"/>
</dbReference>
<dbReference type="InterPro" id="IPR011011">
    <property type="entry name" value="Znf_FYVE_PHD"/>
</dbReference>
<gene>
    <name evidence="10" type="primary">SNT2</name>
    <name evidence="10" type="ORF">VNI00_003062</name>
</gene>
<dbReference type="Pfam" id="PF13832">
    <property type="entry name" value="zf-HC5HC2H_2"/>
    <property type="match status" value="1"/>
</dbReference>
<dbReference type="InterPro" id="IPR029617">
    <property type="entry name" value="Snt2"/>
</dbReference>
<evidence type="ECO:0000256" key="1">
    <source>
        <dbReference type="ARBA" id="ARBA00022723"/>
    </source>
</evidence>
<proteinExistence type="predicted"/>
<dbReference type="InterPro" id="IPR001025">
    <property type="entry name" value="BAH_dom"/>
</dbReference>
<feature type="region of interest" description="Disordered" evidence="5">
    <location>
        <begin position="269"/>
        <end position="331"/>
    </location>
</feature>
<feature type="domain" description="SANT" evidence="8">
    <location>
        <begin position="485"/>
        <end position="533"/>
    </location>
</feature>
<dbReference type="GO" id="GO:0008270">
    <property type="term" value="F:zinc ion binding"/>
    <property type="evidence" value="ECO:0007669"/>
    <property type="project" value="UniProtKB-KW"/>
</dbReference>
<evidence type="ECO:0000256" key="4">
    <source>
        <dbReference type="PROSITE-ProRule" id="PRU00146"/>
    </source>
</evidence>
<evidence type="ECO:0000256" key="3">
    <source>
        <dbReference type="ARBA" id="ARBA00022833"/>
    </source>
</evidence>
<keyword evidence="2 4" id="KW-0863">Zinc-finger</keyword>
<dbReference type="EMBL" id="JAYKXP010000007">
    <property type="protein sequence ID" value="KAK7056506.1"/>
    <property type="molecule type" value="Genomic_DNA"/>
</dbReference>
<feature type="region of interest" description="Disordered" evidence="5">
    <location>
        <begin position="534"/>
        <end position="584"/>
    </location>
</feature>
<dbReference type="AlphaFoldDB" id="A0AAW0DVL5"/>
<dbReference type="CDD" id="cd04710">
    <property type="entry name" value="BAH_fungalPHD"/>
    <property type="match status" value="1"/>
</dbReference>
<evidence type="ECO:0000313" key="10">
    <source>
        <dbReference type="EMBL" id="KAK7056506.1"/>
    </source>
</evidence>
<dbReference type="GO" id="GO:0004842">
    <property type="term" value="F:ubiquitin-protein transferase activity"/>
    <property type="evidence" value="ECO:0007669"/>
    <property type="project" value="TreeGrafter"/>
</dbReference>
<dbReference type="PROSITE" id="PS50016">
    <property type="entry name" value="ZF_PHD_2"/>
    <property type="match status" value="1"/>
</dbReference>
<dbReference type="SMART" id="SM00439">
    <property type="entry name" value="BAH"/>
    <property type="match status" value="1"/>
</dbReference>
<keyword evidence="11" id="KW-1185">Reference proteome</keyword>
<feature type="domain" description="PHD-type" evidence="9">
    <location>
        <begin position="732"/>
        <end position="864"/>
    </location>
</feature>
<feature type="compositionally biased region" description="Low complexity" evidence="5">
    <location>
        <begin position="274"/>
        <end position="302"/>
    </location>
</feature>
<dbReference type="PROSITE" id="PS51038">
    <property type="entry name" value="BAH"/>
    <property type="match status" value="1"/>
</dbReference>
<dbReference type="PANTHER" id="PTHR47672">
    <property type="entry name" value="E3 UBIQUITIN-PROTEIN LIGASE SNT2"/>
    <property type="match status" value="1"/>
</dbReference>
<name>A0AAW0DVL5_9AGAR</name>
<dbReference type="Gene3D" id="3.30.40.10">
    <property type="entry name" value="Zinc/RING finger domain, C3HC4 (zinc finger)"/>
    <property type="match status" value="2"/>
</dbReference>
<feature type="compositionally biased region" description="Low complexity" evidence="5">
    <location>
        <begin position="553"/>
        <end position="566"/>
    </location>
</feature>
<dbReference type="PANTHER" id="PTHR47672:SF1">
    <property type="entry name" value="E3 UBIQUITIN-PROTEIN LIGASE SNT2"/>
    <property type="match status" value="1"/>
</dbReference>
<feature type="compositionally biased region" description="Low complexity" evidence="5">
    <location>
        <begin position="1"/>
        <end position="17"/>
    </location>
</feature>
<dbReference type="GO" id="GO:0036205">
    <property type="term" value="P:histone catabolic process"/>
    <property type="evidence" value="ECO:0007669"/>
    <property type="project" value="TreeGrafter"/>
</dbReference>
<evidence type="ECO:0000256" key="2">
    <source>
        <dbReference type="ARBA" id="ARBA00022771"/>
    </source>
</evidence>
<organism evidence="10 11">
    <name type="scientific">Paramarasmius palmivorus</name>
    <dbReference type="NCBI Taxonomy" id="297713"/>
    <lineage>
        <taxon>Eukaryota</taxon>
        <taxon>Fungi</taxon>
        <taxon>Dikarya</taxon>
        <taxon>Basidiomycota</taxon>
        <taxon>Agaricomycotina</taxon>
        <taxon>Agaricomycetes</taxon>
        <taxon>Agaricomycetidae</taxon>
        <taxon>Agaricales</taxon>
        <taxon>Marasmiineae</taxon>
        <taxon>Marasmiaceae</taxon>
        <taxon>Paramarasmius</taxon>
    </lineage>
</organism>
<dbReference type="Gene3D" id="1.10.10.60">
    <property type="entry name" value="Homeodomain-like"/>
    <property type="match status" value="1"/>
</dbReference>
<evidence type="ECO:0000259" key="9">
    <source>
        <dbReference type="PROSITE" id="PS51805"/>
    </source>
</evidence>
<evidence type="ECO:0000259" key="6">
    <source>
        <dbReference type="PROSITE" id="PS50016"/>
    </source>
</evidence>
<keyword evidence="3" id="KW-0862">Zinc</keyword>
<dbReference type="Pfam" id="PF00628">
    <property type="entry name" value="PHD"/>
    <property type="match status" value="1"/>
</dbReference>
<dbReference type="SMART" id="SM00401">
    <property type="entry name" value="ZnF_GATA"/>
    <property type="match status" value="1"/>
</dbReference>
<dbReference type="InterPro" id="IPR034732">
    <property type="entry name" value="EPHD"/>
</dbReference>
<dbReference type="InterPro" id="IPR013083">
    <property type="entry name" value="Znf_RING/FYVE/PHD"/>
</dbReference>
<dbReference type="SMART" id="SM00249">
    <property type="entry name" value="PHD"/>
    <property type="match status" value="3"/>
</dbReference>
<keyword evidence="1" id="KW-0479">Metal-binding</keyword>
<dbReference type="GO" id="GO:0043565">
    <property type="term" value="F:sequence-specific DNA binding"/>
    <property type="evidence" value="ECO:0007669"/>
    <property type="project" value="InterPro"/>
</dbReference>
<dbReference type="Gene3D" id="2.30.30.490">
    <property type="match status" value="1"/>
</dbReference>